<dbReference type="RefSeq" id="WP_161254556.1">
    <property type="nucleotide sequence ID" value="NZ_WXEY01000002.1"/>
</dbReference>
<evidence type="ECO:0000313" key="1">
    <source>
        <dbReference type="EMBL" id="MZP28657.1"/>
    </source>
</evidence>
<comment type="caution">
    <text evidence="1">The sequence shown here is derived from an EMBL/GenBank/DDBJ whole genome shotgun (WGS) entry which is preliminary data.</text>
</comment>
<reference evidence="1 2" key="1">
    <citation type="submission" date="2020-01" db="EMBL/GenBank/DDBJ databases">
        <title>Whole-genome sequence of Heliobacterium undosum DSM 13378.</title>
        <authorList>
            <person name="Kyndt J.A."/>
            <person name="Meyer T.E."/>
        </authorList>
    </citation>
    <scope>NUCLEOTIDE SEQUENCE [LARGE SCALE GENOMIC DNA]</scope>
    <source>
        <strain evidence="1 2">DSM 13378</strain>
    </source>
</reference>
<accession>A0A845KY32</accession>
<sequence length="181" mass="20732">MTGVRIALTGKMRAGKDSVADYLVNHFGFQRYALGDALRAVCNDLFPDAAQNGKPRELYQDVGQALRQISPDVWVNYLLRQIEEETGPDDNIVITDLRQWNEYFALLKAGFTIGRIRASELTRLRRMKAMGETVKYSRLRHETEQTVDKFCVDFEITNEGSRQELYNLVDAALLRLKKEVA</sequence>
<dbReference type="Gene3D" id="3.40.50.300">
    <property type="entry name" value="P-loop containing nucleotide triphosphate hydrolases"/>
    <property type="match status" value="1"/>
</dbReference>
<evidence type="ECO:0000313" key="2">
    <source>
        <dbReference type="Proteomes" id="UP000463470"/>
    </source>
</evidence>
<dbReference type="InterPro" id="IPR027417">
    <property type="entry name" value="P-loop_NTPase"/>
</dbReference>
<keyword evidence="2" id="KW-1185">Reference proteome</keyword>
<protein>
    <submittedName>
        <fullName evidence="1">AAA family ATPase</fullName>
    </submittedName>
</protein>
<proteinExistence type="predicted"/>
<dbReference type="SUPFAM" id="SSF52540">
    <property type="entry name" value="P-loop containing nucleoside triphosphate hydrolases"/>
    <property type="match status" value="1"/>
</dbReference>
<name>A0A845KY32_9FIRM</name>
<dbReference type="AlphaFoldDB" id="A0A845KY32"/>
<dbReference type="OrthoDB" id="2399160at2"/>
<dbReference type="Pfam" id="PF13238">
    <property type="entry name" value="AAA_18"/>
    <property type="match status" value="1"/>
</dbReference>
<dbReference type="Proteomes" id="UP000463470">
    <property type="component" value="Unassembled WGS sequence"/>
</dbReference>
<dbReference type="EMBL" id="WXEY01000002">
    <property type="protein sequence ID" value="MZP28657.1"/>
    <property type="molecule type" value="Genomic_DNA"/>
</dbReference>
<gene>
    <name evidence="1" type="ORF">GTO91_02850</name>
</gene>
<organism evidence="1 2">
    <name type="scientific">Heliomicrobium undosum</name>
    <dbReference type="NCBI Taxonomy" id="121734"/>
    <lineage>
        <taxon>Bacteria</taxon>
        <taxon>Bacillati</taxon>
        <taxon>Bacillota</taxon>
        <taxon>Clostridia</taxon>
        <taxon>Eubacteriales</taxon>
        <taxon>Heliobacteriaceae</taxon>
        <taxon>Heliomicrobium</taxon>
    </lineage>
</organism>